<dbReference type="PANTHER" id="PTHR10578">
    <property type="entry name" value="S -2-HYDROXY-ACID OXIDASE-RELATED"/>
    <property type="match status" value="1"/>
</dbReference>
<dbReference type="SUPFAM" id="SSF51395">
    <property type="entry name" value="FMN-linked oxidoreductases"/>
    <property type="match status" value="1"/>
</dbReference>
<evidence type="ECO:0000256" key="3">
    <source>
        <dbReference type="ARBA" id="ARBA00024042"/>
    </source>
</evidence>
<feature type="region of interest" description="Disordered" evidence="6">
    <location>
        <begin position="317"/>
        <end position="338"/>
    </location>
</feature>
<evidence type="ECO:0000256" key="1">
    <source>
        <dbReference type="ARBA" id="ARBA00001917"/>
    </source>
</evidence>
<dbReference type="PROSITE" id="PS00557">
    <property type="entry name" value="FMN_HYDROXY_ACID_DH_1"/>
    <property type="match status" value="1"/>
</dbReference>
<dbReference type="AlphaFoldDB" id="A0A163M308"/>
<proteinExistence type="inferred from homology"/>
<accession>A0A163M308</accession>
<dbReference type="PANTHER" id="PTHR10578:SF149">
    <property type="entry name" value="2-HYDROXYACID OXIDASE 2"/>
    <property type="match status" value="1"/>
</dbReference>
<dbReference type="InterPro" id="IPR008259">
    <property type="entry name" value="FMN_hydac_DH_AS"/>
</dbReference>
<dbReference type="InterPro" id="IPR013785">
    <property type="entry name" value="Aldolase_TIM"/>
</dbReference>
<comment type="similarity">
    <text evidence="3">Belongs to the FMN-dependent alpha-hydroxy acid dehydrogenase family.</text>
</comment>
<protein>
    <recommendedName>
        <fullName evidence="4">Oxidase FUB9</fullName>
    </recommendedName>
    <alternativeName>
        <fullName evidence="5">Fusaric acid biosynthesis protein 9</fullName>
    </alternativeName>
</protein>
<dbReference type="STRING" id="5454.A0A163M308"/>
<dbReference type="GO" id="GO:0010181">
    <property type="term" value="F:FMN binding"/>
    <property type="evidence" value="ECO:0007669"/>
    <property type="project" value="InterPro"/>
</dbReference>
<evidence type="ECO:0000256" key="4">
    <source>
        <dbReference type="ARBA" id="ARBA00073420"/>
    </source>
</evidence>
<dbReference type="Proteomes" id="UP000076837">
    <property type="component" value="Unassembled WGS sequence"/>
</dbReference>
<feature type="region of interest" description="Disordered" evidence="6">
    <location>
        <begin position="681"/>
        <end position="708"/>
    </location>
</feature>
<feature type="domain" description="FMN hydroxy acid dehydrogenase" evidence="7">
    <location>
        <begin position="493"/>
        <end position="879"/>
    </location>
</feature>
<dbReference type="InterPro" id="IPR037396">
    <property type="entry name" value="FMN_HAD"/>
</dbReference>
<organism evidence="8 9">
    <name type="scientific">Didymella rabiei</name>
    <name type="common">Chickpea ascochyta blight fungus</name>
    <name type="synonym">Mycosphaerella rabiei</name>
    <dbReference type="NCBI Taxonomy" id="5454"/>
    <lineage>
        <taxon>Eukaryota</taxon>
        <taxon>Fungi</taxon>
        <taxon>Dikarya</taxon>
        <taxon>Ascomycota</taxon>
        <taxon>Pezizomycotina</taxon>
        <taxon>Dothideomycetes</taxon>
        <taxon>Pleosporomycetidae</taxon>
        <taxon>Pleosporales</taxon>
        <taxon>Pleosporineae</taxon>
        <taxon>Didymellaceae</taxon>
        <taxon>Ascochyta</taxon>
    </lineage>
</organism>
<comment type="cofactor">
    <cofactor evidence="1">
        <name>FMN</name>
        <dbReference type="ChEBI" id="CHEBI:58210"/>
    </cofactor>
</comment>
<dbReference type="GO" id="GO:0005737">
    <property type="term" value="C:cytoplasm"/>
    <property type="evidence" value="ECO:0007669"/>
    <property type="project" value="UniProtKB-ARBA"/>
</dbReference>
<feature type="compositionally biased region" description="Polar residues" evidence="6">
    <location>
        <begin position="318"/>
        <end position="331"/>
    </location>
</feature>
<dbReference type="Pfam" id="PF01070">
    <property type="entry name" value="FMN_dh"/>
    <property type="match status" value="1"/>
</dbReference>
<keyword evidence="2" id="KW-0560">Oxidoreductase</keyword>
<dbReference type="GO" id="GO:0016491">
    <property type="term" value="F:oxidoreductase activity"/>
    <property type="evidence" value="ECO:0007669"/>
    <property type="project" value="UniProtKB-KW"/>
</dbReference>
<dbReference type="CDD" id="cd02809">
    <property type="entry name" value="alpha_hydroxyacid_oxid_FMN"/>
    <property type="match status" value="1"/>
</dbReference>
<name>A0A163M308_DIDRA</name>
<reference evidence="8 9" key="1">
    <citation type="journal article" date="2016" name="Sci. Rep.">
        <title>Draft genome sequencing and secretome analysis of fungal phytopathogen Ascochyta rabiei provides insight into the necrotrophic effector repertoire.</title>
        <authorList>
            <person name="Verma S."/>
            <person name="Gazara R.K."/>
            <person name="Nizam S."/>
            <person name="Parween S."/>
            <person name="Chattopadhyay D."/>
            <person name="Verma P.K."/>
        </authorList>
    </citation>
    <scope>NUCLEOTIDE SEQUENCE [LARGE SCALE GENOMIC DNA]</scope>
    <source>
        <strain evidence="8 9">ArDII</strain>
    </source>
</reference>
<evidence type="ECO:0000313" key="9">
    <source>
        <dbReference type="Proteomes" id="UP000076837"/>
    </source>
</evidence>
<keyword evidence="9" id="KW-1185">Reference proteome</keyword>
<dbReference type="Gene3D" id="3.20.20.70">
    <property type="entry name" value="Aldolase class I"/>
    <property type="match status" value="1"/>
</dbReference>
<sequence length="886" mass="98842">MLVYQPASLGSHMFTGQRVHDGFHYERVPVPDILYEIHSFVFVSPPDHTENIVAISAKLVNIGSTAMEAAGLALAGIPLCVHLTQAGIAIRKATKRIKHARRDIAELSDETVIFAGLCEEFLRTCKDNSQVGSRAASSIGSLNTWIKRTDKGLRELLRDVKALRPDPRYRLSIQDTLVAHLKWFFSKSTVKSLRTSMTVARECIEGFTNIICVAKLNEQLHELRNALKHPSARRRVEKRLDMDIVEEIRLVEQAIELKTFVRETNKRQLKCAKKKMAEREPRSQSTISLPAPTELLQFATSLDIYAEEVLPSVRSRHNTTTLDQTPQTGHNTSSSSTISTVSSQVSIVESSSVSDVSEPIETPQLRLRLSDVAVLSIRNDIERPALRAREYMNDPDGTILSPPKLVDRTASGISQKTKHIGRHTITLTPTCFTLNTNSLEVDNYKIAEAFFRAVIKHKDKLDELDNVLAMRRWMADRDRWTGIPDWEITRREINYLHCLTIEELRVLAAQRMDKQTRDYYNEGADSGSTLAENISAYQKYRIRPRVLRDISVIDTTVDVFGTKSTMPIGAASTAMHCLAHPDGEIATARACKNQNAVMGLSSFATQTLEDVKDAIGATPMALQLYLFEEREHSVKLIKRAKAKGYKAVLLTVDTPALGRRNMEIRNQFTLPKHLKIANFANRDDKNSGNSNTEAPASEAGYHDGEKRVLPKGPIRFHTHAANPTLTWEKDIEWLKEQCHPEMEVWVKGIATGEDALLAVHHGVDGIVVSNHGGRQLNGALATIDALPEVVQAVRSQEKKIPVHVDGGIRHGTDVFKALALGADFVWIGRPILWGLAYKGQEGVELALQLIRDEFKLCMGLAGVTSVKDISPEYLVKIDKSGFVARL</sequence>
<evidence type="ECO:0000313" key="8">
    <source>
        <dbReference type="EMBL" id="KZM28355.1"/>
    </source>
</evidence>
<evidence type="ECO:0000259" key="7">
    <source>
        <dbReference type="PROSITE" id="PS51349"/>
    </source>
</evidence>
<evidence type="ECO:0000256" key="2">
    <source>
        <dbReference type="ARBA" id="ARBA00023002"/>
    </source>
</evidence>
<dbReference type="EMBL" id="JYNV01000020">
    <property type="protein sequence ID" value="KZM28355.1"/>
    <property type="molecule type" value="Genomic_DNA"/>
</dbReference>
<comment type="caution">
    <text evidence="8">The sequence shown here is derived from an EMBL/GenBank/DDBJ whole genome shotgun (WGS) entry which is preliminary data.</text>
</comment>
<gene>
    <name evidence="8" type="ORF">ST47_g490</name>
</gene>
<dbReference type="InterPro" id="IPR000262">
    <property type="entry name" value="FMN-dep_DH"/>
</dbReference>
<dbReference type="InterPro" id="IPR012133">
    <property type="entry name" value="Alpha-hydoxy_acid_DH_FMN"/>
</dbReference>
<dbReference type="FunFam" id="3.20.20.70:FF:000056">
    <property type="entry name" value="hydroxyacid oxidase 2"/>
    <property type="match status" value="1"/>
</dbReference>
<dbReference type="PROSITE" id="PS51349">
    <property type="entry name" value="FMN_HYDROXY_ACID_DH_2"/>
    <property type="match status" value="1"/>
</dbReference>
<evidence type="ECO:0000256" key="5">
    <source>
        <dbReference type="ARBA" id="ARBA00083297"/>
    </source>
</evidence>
<evidence type="ECO:0000256" key="6">
    <source>
        <dbReference type="SAM" id="MobiDB-lite"/>
    </source>
</evidence>